<dbReference type="InterPro" id="IPR003010">
    <property type="entry name" value="C-N_Hydrolase"/>
</dbReference>
<sequence length="416" mass="47342">MGSAEALEDNAHKMEGLARKAAENGAKIIVFPEAALTGYTSQAFLHNWHIPQRRLQPRFAGINPVHGTREMPRYFRILGILVLQGIVHSEDFEALLDNMDLSRDGTIHWHEVRHSEGFKDLPRDVRKAFKKAFAAADMNQDHVLVLDEFKNFYALTERIMQDRDRKLVDKARERLQAEEAATKKGKFGEPLDQRAAVPQKERIVRRLVALAKELGVYMTIPFVEEAPFMEESVERAQFFNTVCLAAPSGKVVVHYRKTHLWDYVDGSWASRGDSPGFVDTEFGRIGIGICYDIHRLAELYSKVNLWALLYSVAWVGHPTDGPTERWFRKDLSEAYLGKDALKCFVIASWTSKILTALYSTACGSWVSLEFPEIEIAGRAWEMGLFSMPTTMHRCQSIGPRMVGKSWCRLRSASLDY</sequence>
<dbReference type="InterPro" id="IPR050345">
    <property type="entry name" value="Aliph_Amidase/BUP"/>
</dbReference>
<protein>
    <submittedName>
        <fullName evidence="3">Nit2 protein</fullName>
    </submittedName>
</protein>
<dbReference type="OrthoDB" id="10250282at2759"/>
<dbReference type="AlphaFoldDB" id="A0A812S4Z0"/>
<evidence type="ECO:0000256" key="1">
    <source>
        <dbReference type="ARBA" id="ARBA00022801"/>
    </source>
</evidence>
<evidence type="ECO:0000313" key="4">
    <source>
        <dbReference type="Proteomes" id="UP000649617"/>
    </source>
</evidence>
<dbReference type="PANTHER" id="PTHR43674">
    <property type="entry name" value="NITRILASE C965.09-RELATED"/>
    <property type="match status" value="1"/>
</dbReference>
<dbReference type="Gene3D" id="3.60.110.10">
    <property type="entry name" value="Carbon-nitrogen hydrolase"/>
    <property type="match status" value="2"/>
</dbReference>
<dbReference type="GO" id="GO:0016811">
    <property type="term" value="F:hydrolase activity, acting on carbon-nitrogen (but not peptide) bonds, in linear amides"/>
    <property type="evidence" value="ECO:0007669"/>
    <property type="project" value="TreeGrafter"/>
</dbReference>
<reference evidence="3" key="1">
    <citation type="submission" date="2021-02" db="EMBL/GenBank/DDBJ databases">
        <authorList>
            <person name="Dougan E. K."/>
            <person name="Rhodes N."/>
            <person name="Thang M."/>
            <person name="Chan C."/>
        </authorList>
    </citation>
    <scope>NUCLEOTIDE SEQUENCE</scope>
</reference>
<dbReference type="SUPFAM" id="SSF56317">
    <property type="entry name" value="Carbon-nitrogen hydrolase"/>
    <property type="match status" value="2"/>
</dbReference>
<dbReference type="CDD" id="cd07197">
    <property type="entry name" value="nitrilase"/>
    <property type="match status" value="1"/>
</dbReference>
<keyword evidence="1" id="KW-0378">Hydrolase</keyword>
<dbReference type="Gene3D" id="1.10.238.10">
    <property type="entry name" value="EF-hand"/>
    <property type="match status" value="1"/>
</dbReference>
<dbReference type="Pfam" id="PF00795">
    <property type="entry name" value="CN_hydrolase"/>
    <property type="match status" value="2"/>
</dbReference>
<dbReference type="Proteomes" id="UP000649617">
    <property type="component" value="Unassembled WGS sequence"/>
</dbReference>
<evidence type="ECO:0000313" key="3">
    <source>
        <dbReference type="EMBL" id="CAE7467788.1"/>
    </source>
</evidence>
<dbReference type="InterPro" id="IPR011992">
    <property type="entry name" value="EF-hand-dom_pair"/>
</dbReference>
<dbReference type="PANTHER" id="PTHR43674:SF2">
    <property type="entry name" value="BETA-UREIDOPROPIONASE"/>
    <property type="match status" value="1"/>
</dbReference>
<comment type="caution">
    <text evidence="3">The sequence shown here is derived from an EMBL/GenBank/DDBJ whole genome shotgun (WGS) entry which is preliminary data.</text>
</comment>
<accession>A0A812S4Z0</accession>
<dbReference type="SUPFAM" id="SSF47473">
    <property type="entry name" value="EF-hand"/>
    <property type="match status" value="1"/>
</dbReference>
<dbReference type="PROSITE" id="PS50263">
    <property type="entry name" value="CN_HYDROLASE"/>
    <property type="match status" value="1"/>
</dbReference>
<gene>
    <name evidence="3" type="primary">nit2</name>
    <name evidence="3" type="ORF">SPIL2461_LOCUS11792</name>
</gene>
<evidence type="ECO:0000259" key="2">
    <source>
        <dbReference type="PROSITE" id="PS50263"/>
    </source>
</evidence>
<name>A0A812S4Z0_SYMPI</name>
<dbReference type="EMBL" id="CAJNIZ010023280">
    <property type="protein sequence ID" value="CAE7467788.1"/>
    <property type="molecule type" value="Genomic_DNA"/>
</dbReference>
<proteinExistence type="predicted"/>
<organism evidence="3 4">
    <name type="scientific">Symbiodinium pilosum</name>
    <name type="common">Dinoflagellate</name>
    <dbReference type="NCBI Taxonomy" id="2952"/>
    <lineage>
        <taxon>Eukaryota</taxon>
        <taxon>Sar</taxon>
        <taxon>Alveolata</taxon>
        <taxon>Dinophyceae</taxon>
        <taxon>Suessiales</taxon>
        <taxon>Symbiodiniaceae</taxon>
        <taxon>Symbiodinium</taxon>
    </lineage>
</organism>
<feature type="domain" description="CN hydrolase" evidence="2">
    <location>
        <begin position="1"/>
        <end position="393"/>
    </location>
</feature>
<keyword evidence="4" id="KW-1185">Reference proteome</keyword>
<dbReference type="InterPro" id="IPR036526">
    <property type="entry name" value="C-N_Hydrolase_sf"/>
</dbReference>